<dbReference type="Gene3D" id="3.90.226.10">
    <property type="entry name" value="2-enoyl-CoA Hydratase, Chain A, domain 1"/>
    <property type="match status" value="1"/>
</dbReference>
<dbReference type="InterPro" id="IPR001753">
    <property type="entry name" value="Enoyl-CoA_hydra/iso"/>
</dbReference>
<dbReference type="AlphaFoldDB" id="A0A127F879"/>
<sequence length="255" mass="27283">MAEAVLVQRHGAVASVIMNRPDKRNALNPELYLGLTEVFSGLQDEPTVRAVVLSGGRHFCAGGDIGGLDAPALEFRHEMLRGQRAVRSVIGGRLPVIAAVEGNAYGAGLSLAMACDFVVADEHTAFCAVFPRLGLVPDYGLLWSLPQRVGIAKAREMMMFGEVVRGQQALDCKLIDRCVPGGTVQETALAMGKQLASVAPGTIAAVKAALSRIPMSLDSILAWEADTQAVLAHSRDFTEGVRAFREKRSPSFQNR</sequence>
<dbReference type="InterPro" id="IPR018376">
    <property type="entry name" value="Enoyl-CoA_hyd/isom_CS"/>
</dbReference>
<comment type="similarity">
    <text evidence="1 2">Belongs to the enoyl-CoA hydratase/isomerase family.</text>
</comment>
<dbReference type="PANTHER" id="PTHR43459">
    <property type="entry name" value="ENOYL-COA HYDRATASE"/>
    <property type="match status" value="1"/>
</dbReference>
<dbReference type="PROSITE" id="PS00166">
    <property type="entry name" value="ENOYL_COA_HYDRATASE"/>
    <property type="match status" value="1"/>
</dbReference>
<dbReference type="RefSeq" id="WP_066918033.1">
    <property type="nucleotide sequence ID" value="NZ_CP011971.1"/>
</dbReference>
<dbReference type="EC" id="5.3.3.18" evidence="3"/>
<accession>A0A127F879</accession>
<dbReference type="InterPro" id="IPR014748">
    <property type="entry name" value="Enoyl-CoA_hydra_C"/>
</dbReference>
<dbReference type="KEGG" id="sdf:ACG33_01290"/>
<dbReference type="CDD" id="cd06558">
    <property type="entry name" value="crotonase-like"/>
    <property type="match status" value="1"/>
</dbReference>
<evidence type="ECO:0000256" key="1">
    <source>
        <dbReference type="ARBA" id="ARBA00005254"/>
    </source>
</evidence>
<keyword evidence="4" id="KW-1185">Reference proteome</keyword>
<keyword evidence="3" id="KW-0413">Isomerase</keyword>
<dbReference type="GO" id="GO:0016853">
    <property type="term" value="F:isomerase activity"/>
    <property type="evidence" value="ECO:0007669"/>
    <property type="project" value="UniProtKB-KW"/>
</dbReference>
<dbReference type="STRING" id="465721.ACG33_01290"/>
<dbReference type="Gene3D" id="1.10.12.10">
    <property type="entry name" value="Lyase 2-enoyl-coa Hydratase, Chain A, domain 2"/>
    <property type="match status" value="1"/>
</dbReference>
<dbReference type="PATRIC" id="fig|465721.4.peg.283"/>
<dbReference type="Proteomes" id="UP000070250">
    <property type="component" value="Chromosome"/>
</dbReference>
<dbReference type="SUPFAM" id="SSF52096">
    <property type="entry name" value="ClpP/crotonase"/>
    <property type="match status" value="1"/>
</dbReference>
<dbReference type="Pfam" id="PF00378">
    <property type="entry name" value="ECH_1"/>
    <property type="match status" value="1"/>
</dbReference>
<protein>
    <submittedName>
        <fullName evidence="3">2-(1,2-epoxy-1,2-dihydrophenyl)acetyl-CoA isomerase</fullName>
        <ecNumber evidence="3">5.3.3.18</ecNumber>
    </submittedName>
</protein>
<reference evidence="3 4" key="1">
    <citation type="submission" date="2015-06" db="EMBL/GenBank/DDBJ databases">
        <title>A Comprehensive Approach to Explore the Metabolic and Phylogenetic Diversity of Bacterial Steroid Degradation in the Environment: Testosterone as an Example.</title>
        <authorList>
            <person name="Yang F.-C."/>
            <person name="Chen Y.-L."/>
            <person name="Yu C.-P."/>
            <person name="Tang S.-L."/>
            <person name="Wang P.-H."/>
            <person name="Ismail W."/>
            <person name="Wang C.-H."/>
            <person name="Yang C.-Y."/>
            <person name="Chiang Y.-R."/>
        </authorList>
    </citation>
    <scope>NUCLEOTIDE SEQUENCE [LARGE SCALE GENOMIC DNA]</scope>
    <source>
        <strain evidence="3 4">DSM 18526</strain>
    </source>
</reference>
<dbReference type="OrthoDB" id="9777711at2"/>
<evidence type="ECO:0000313" key="4">
    <source>
        <dbReference type="Proteomes" id="UP000070250"/>
    </source>
</evidence>
<name>A0A127F879_STEDE</name>
<organism evidence="3 4">
    <name type="scientific">Steroidobacter denitrificans</name>
    <dbReference type="NCBI Taxonomy" id="465721"/>
    <lineage>
        <taxon>Bacteria</taxon>
        <taxon>Pseudomonadati</taxon>
        <taxon>Pseudomonadota</taxon>
        <taxon>Gammaproteobacteria</taxon>
        <taxon>Steroidobacterales</taxon>
        <taxon>Steroidobacteraceae</taxon>
        <taxon>Steroidobacter</taxon>
    </lineage>
</organism>
<dbReference type="EMBL" id="CP011971">
    <property type="protein sequence ID" value="AMN45760.1"/>
    <property type="molecule type" value="Genomic_DNA"/>
</dbReference>
<evidence type="ECO:0000313" key="3">
    <source>
        <dbReference type="EMBL" id="AMN45760.1"/>
    </source>
</evidence>
<gene>
    <name evidence="3" type="ORF">ACG33_01290</name>
</gene>
<evidence type="ECO:0000256" key="2">
    <source>
        <dbReference type="RuleBase" id="RU003707"/>
    </source>
</evidence>
<proteinExistence type="inferred from homology"/>
<dbReference type="InterPro" id="IPR029045">
    <property type="entry name" value="ClpP/crotonase-like_dom_sf"/>
</dbReference>
<dbReference type="PANTHER" id="PTHR43459:SF1">
    <property type="entry name" value="EG:BACN32G11.4 PROTEIN"/>
    <property type="match status" value="1"/>
</dbReference>